<accession>A0A8X7BA08</accession>
<keyword evidence="2" id="KW-1185">Reference proteome</keyword>
<protein>
    <submittedName>
        <fullName evidence="1">Integrase catalytic domain-containing protein</fullName>
    </submittedName>
</protein>
<dbReference type="InterPro" id="IPR008042">
    <property type="entry name" value="Retrotrans_Pao"/>
</dbReference>
<dbReference type="Pfam" id="PF05380">
    <property type="entry name" value="Peptidase_A17"/>
    <property type="match status" value="1"/>
</dbReference>
<name>A0A8X7BA08_TRICX</name>
<dbReference type="PANTHER" id="PTHR47331:SF1">
    <property type="entry name" value="GAG-LIKE PROTEIN"/>
    <property type="match status" value="1"/>
</dbReference>
<evidence type="ECO:0000313" key="2">
    <source>
        <dbReference type="Proteomes" id="UP000887159"/>
    </source>
</evidence>
<reference evidence="1" key="1">
    <citation type="submission" date="2020-08" db="EMBL/GenBank/DDBJ databases">
        <title>Multicomponent nature underlies the extraordinary mechanical properties of spider dragline silk.</title>
        <authorList>
            <person name="Kono N."/>
            <person name="Nakamura H."/>
            <person name="Mori M."/>
            <person name="Yoshida Y."/>
            <person name="Ohtoshi R."/>
            <person name="Malay A.D."/>
            <person name="Moran D.A.P."/>
            <person name="Tomita M."/>
            <person name="Numata K."/>
            <person name="Arakawa K."/>
        </authorList>
    </citation>
    <scope>NUCLEOTIDE SEQUENCE</scope>
</reference>
<gene>
    <name evidence="1" type="primary">AVEN_109256_1</name>
    <name evidence="1" type="ORF">TNCV_3941711</name>
</gene>
<dbReference type="PANTHER" id="PTHR47331">
    <property type="entry name" value="PHD-TYPE DOMAIN-CONTAINING PROTEIN"/>
    <property type="match status" value="1"/>
</dbReference>
<dbReference type="Proteomes" id="UP000887159">
    <property type="component" value="Unassembled WGS sequence"/>
</dbReference>
<proteinExistence type="predicted"/>
<organism evidence="1 2">
    <name type="scientific">Trichonephila clavipes</name>
    <name type="common">Golden silk orbweaver</name>
    <name type="synonym">Nephila clavipes</name>
    <dbReference type="NCBI Taxonomy" id="2585209"/>
    <lineage>
        <taxon>Eukaryota</taxon>
        <taxon>Metazoa</taxon>
        <taxon>Ecdysozoa</taxon>
        <taxon>Arthropoda</taxon>
        <taxon>Chelicerata</taxon>
        <taxon>Arachnida</taxon>
        <taxon>Araneae</taxon>
        <taxon>Araneomorphae</taxon>
        <taxon>Entelegynae</taxon>
        <taxon>Araneoidea</taxon>
        <taxon>Nephilidae</taxon>
        <taxon>Trichonephila</taxon>
    </lineage>
</organism>
<sequence>MIKLKLFLLAAKSRVAPLRGATIARMELLAVVIGVRLTNSVVEALGWRNVTTYYWSNSTTVLAWILREENWSVFVMNRVQEVVQSYIMETYTW</sequence>
<comment type="caution">
    <text evidence="1">The sequence shown here is derived from an EMBL/GenBank/DDBJ whole genome shotgun (WGS) entry which is preliminary data.</text>
</comment>
<dbReference type="EMBL" id="BMAU01021363">
    <property type="protein sequence ID" value="GFY23479.1"/>
    <property type="molecule type" value="Genomic_DNA"/>
</dbReference>
<dbReference type="AlphaFoldDB" id="A0A8X7BA08"/>
<evidence type="ECO:0000313" key="1">
    <source>
        <dbReference type="EMBL" id="GFY23479.1"/>
    </source>
</evidence>